<dbReference type="EMBL" id="CP000581">
    <property type="protein sequence ID" value="ABO93697.1"/>
    <property type="molecule type" value="Genomic_DNA"/>
</dbReference>
<evidence type="ECO:0000313" key="1">
    <source>
        <dbReference type="EMBL" id="ABO93697.1"/>
    </source>
</evidence>
<sequence length="118" mass="12920">MWTACACFPCVGETLCEPGDLGYRARYLVFRCERARAIGGRAAEMAGEDVRGMVEALEDDVFACRVSAGEGAVEVEIRAGSRARVLMYALTLRTADGRGLGLELVEERRASRRETVGW</sequence>
<reference evidence="1 2" key="1">
    <citation type="journal article" date="2007" name="Proc. Natl. Acad. Sci. U.S.A.">
        <title>The tiny eukaryote Ostreococcus provides genomic insights into the paradox of plankton speciation.</title>
        <authorList>
            <person name="Palenik B."/>
            <person name="Grimwood J."/>
            <person name="Aerts A."/>
            <person name="Rouze P."/>
            <person name="Salamov A."/>
            <person name="Putnam N."/>
            <person name="Dupont C."/>
            <person name="Jorgensen R."/>
            <person name="Derelle E."/>
            <person name="Rombauts S."/>
            <person name="Zhou K."/>
            <person name="Otillar R."/>
            <person name="Merchant S.S."/>
            <person name="Podell S."/>
            <person name="Gaasterland T."/>
            <person name="Napoli C."/>
            <person name="Gendler K."/>
            <person name="Manuell A."/>
            <person name="Tai V."/>
            <person name="Vallon O."/>
            <person name="Piganeau G."/>
            <person name="Jancek S."/>
            <person name="Heijde M."/>
            <person name="Jabbari K."/>
            <person name="Bowler C."/>
            <person name="Lohr M."/>
            <person name="Robbens S."/>
            <person name="Werner G."/>
            <person name="Dubchak I."/>
            <person name="Pazour G.J."/>
            <person name="Ren Q."/>
            <person name="Paulsen I."/>
            <person name="Delwiche C."/>
            <person name="Schmutz J."/>
            <person name="Rokhsar D."/>
            <person name="Van de Peer Y."/>
            <person name="Moreau H."/>
            <person name="Grigoriev I.V."/>
        </authorList>
    </citation>
    <scope>NUCLEOTIDE SEQUENCE [LARGE SCALE GENOMIC DNA]</scope>
    <source>
        <strain evidence="1 2">CCE9901</strain>
    </source>
</reference>
<gene>
    <name evidence="1" type="ORF">OSTLU_28695</name>
</gene>
<dbReference type="GeneID" id="4999696"/>
<dbReference type="KEGG" id="olu:OSTLU_28695"/>
<organism evidence="1 2">
    <name type="scientific">Ostreococcus lucimarinus (strain CCE9901)</name>
    <dbReference type="NCBI Taxonomy" id="436017"/>
    <lineage>
        <taxon>Eukaryota</taxon>
        <taxon>Viridiplantae</taxon>
        <taxon>Chlorophyta</taxon>
        <taxon>Mamiellophyceae</taxon>
        <taxon>Mamiellales</taxon>
        <taxon>Bathycoccaceae</taxon>
        <taxon>Ostreococcus</taxon>
    </lineage>
</organism>
<dbReference type="RefSeq" id="XP_001415405.1">
    <property type="nucleotide sequence ID" value="XM_001415368.1"/>
</dbReference>
<dbReference type="Proteomes" id="UP000001568">
    <property type="component" value="Chromosome 1"/>
</dbReference>
<name>A4RQK5_OSTLU</name>
<keyword evidence="2" id="KW-1185">Reference proteome</keyword>
<proteinExistence type="predicted"/>
<evidence type="ECO:0000313" key="2">
    <source>
        <dbReference type="Proteomes" id="UP000001568"/>
    </source>
</evidence>
<dbReference type="HOGENOM" id="CLU_2077039_0_0_1"/>
<accession>A4RQK5</accession>
<dbReference type="Gramene" id="ABO93697">
    <property type="protein sequence ID" value="ABO93697"/>
    <property type="gene ID" value="OSTLU_28695"/>
</dbReference>
<dbReference type="AlphaFoldDB" id="A4RQK5"/>
<protein>
    <submittedName>
        <fullName evidence="1">Uncharacterized protein</fullName>
    </submittedName>
</protein>